<name>K4K699_9CAUD</name>
<dbReference type="Proteomes" id="UP000000463">
    <property type="component" value="Segment"/>
</dbReference>
<keyword evidence="3" id="KW-1185">Reference proteome</keyword>
<evidence type="ECO:0000313" key="2">
    <source>
        <dbReference type="EMBL" id="AFU88047.1"/>
    </source>
</evidence>
<dbReference type="OrthoDB" id="24755at10239"/>
<accession>K4K699</accession>
<evidence type="ECO:0000259" key="1">
    <source>
        <dbReference type="Pfam" id="PF25176"/>
    </source>
</evidence>
<sequence length="139" mass="15651">MPVLFQHHIARRDLRRNIDVLYVFGDNVARYGDGGQAAEMRNEPNGIGVATKYLPSMSEDAFFTNDPAAVEAQNRIIDQDMKPLFDKVKQGGIVIIPAAGLGTERAELRLRSPETWNYLQDKISALIRTANMFDKETKQ</sequence>
<organism evidence="2 3">
    <name type="scientific">Caulobacter phage CcrColossus</name>
    <dbReference type="NCBI Taxonomy" id="1211640"/>
    <lineage>
        <taxon>Viruses</taxon>
        <taxon>Duplodnaviria</taxon>
        <taxon>Heunggongvirae</taxon>
        <taxon>Uroviricota</taxon>
        <taxon>Caudoviricetes</taxon>
        <taxon>Jeanschmidtviridae</taxon>
        <taxon>Colossusvirus</taxon>
        <taxon>Colossusvirus colossus</taxon>
    </lineage>
</organism>
<proteinExistence type="predicted"/>
<feature type="domain" description="DUF7831" evidence="1">
    <location>
        <begin position="4"/>
        <end position="121"/>
    </location>
</feature>
<dbReference type="RefSeq" id="YP_006988411.1">
    <property type="nucleotide sequence ID" value="NC_019406.1"/>
</dbReference>
<dbReference type="KEGG" id="vg:13995105"/>
<dbReference type="Pfam" id="PF25176">
    <property type="entry name" value="DUF7831"/>
    <property type="match status" value="1"/>
</dbReference>
<evidence type="ECO:0000313" key="3">
    <source>
        <dbReference type="Proteomes" id="UP000000463"/>
    </source>
</evidence>
<gene>
    <name evidence="2" type="ORF">CcrColossus_gp177</name>
</gene>
<protein>
    <recommendedName>
        <fullName evidence="1">DUF7831 domain-containing protein</fullName>
    </recommendedName>
</protein>
<dbReference type="EMBL" id="JX100810">
    <property type="protein sequence ID" value="AFU88047.1"/>
    <property type="molecule type" value="Genomic_DNA"/>
</dbReference>
<dbReference type="GeneID" id="13995105"/>
<dbReference type="InterPro" id="IPR057153">
    <property type="entry name" value="DUF7831"/>
</dbReference>
<reference evidence="2 3" key="1">
    <citation type="journal article" date="2012" name="BMC Genomics">
        <title>The Caulobacter crescentus phage phiCbK: genomics of a canonical phage.</title>
        <authorList>
            <person name="Gill J.J."/>
            <person name="Berry J.D."/>
            <person name="Russell W.K."/>
            <person name="Lessor L."/>
            <person name="Escobar Garcia D.A."/>
            <person name="Hernandez D."/>
            <person name="Kane A."/>
            <person name="Keene J."/>
            <person name="Maddox M."/>
            <person name="Martin R."/>
            <person name="Mohan S."/>
            <person name="Thorn A.M."/>
            <person name="Russell D.H."/>
            <person name="Young R."/>
        </authorList>
    </citation>
    <scope>NUCLEOTIDE SEQUENCE [LARGE SCALE GENOMIC DNA]</scope>
</reference>